<gene>
    <name evidence="1" type="ORF">C2845_PM01G46010</name>
</gene>
<evidence type="ECO:0000313" key="2">
    <source>
        <dbReference type="Proteomes" id="UP000275267"/>
    </source>
</evidence>
<evidence type="ECO:0000313" key="1">
    <source>
        <dbReference type="EMBL" id="RLN41550.1"/>
    </source>
</evidence>
<name>A0A3L6TMT1_PANMI</name>
<organism evidence="1 2">
    <name type="scientific">Panicum miliaceum</name>
    <name type="common">Proso millet</name>
    <name type="synonym">Broomcorn millet</name>
    <dbReference type="NCBI Taxonomy" id="4540"/>
    <lineage>
        <taxon>Eukaryota</taxon>
        <taxon>Viridiplantae</taxon>
        <taxon>Streptophyta</taxon>
        <taxon>Embryophyta</taxon>
        <taxon>Tracheophyta</taxon>
        <taxon>Spermatophyta</taxon>
        <taxon>Magnoliopsida</taxon>
        <taxon>Liliopsida</taxon>
        <taxon>Poales</taxon>
        <taxon>Poaceae</taxon>
        <taxon>PACMAD clade</taxon>
        <taxon>Panicoideae</taxon>
        <taxon>Panicodae</taxon>
        <taxon>Paniceae</taxon>
        <taxon>Panicinae</taxon>
        <taxon>Panicum</taxon>
        <taxon>Panicum sect. Panicum</taxon>
    </lineage>
</organism>
<dbReference type="AlphaFoldDB" id="A0A3L6TMT1"/>
<proteinExistence type="predicted"/>
<sequence>MRAALGDGAADLAVHEPEVNLCLMLWRLAQQKSTQADLTTAANKEPLAAKFGPFHYVLLAGRVRVFEREACLQSKTMALPRCLHCIQGYIFRGAYWLRFWTQLQQHEA</sequence>
<keyword evidence="2" id="KW-1185">Reference proteome</keyword>
<reference evidence="2" key="1">
    <citation type="journal article" date="2019" name="Nat. Commun.">
        <title>The genome of broomcorn millet.</title>
        <authorList>
            <person name="Zou C."/>
            <person name="Miki D."/>
            <person name="Li D."/>
            <person name="Tang Q."/>
            <person name="Xiao L."/>
            <person name="Rajput S."/>
            <person name="Deng P."/>
            <person name="Jia W."/>
            <person name="Huang R."/>
            <person name="Zhang M."/>
            <person name="Sun Y."/>
            <person name="Hu J."/>
            <person name="Fu X."/>
            <person name="Schnable P.S."/>
            <person name="Li F."/>
            <person name="Zhang H."/>
            <person name="Feng B."/>
            <person name="Zhu X."/>
            <person name="Liu R."/>
            <person name="Schnable J.C."/>
            <person name="Zhu J.-K."/>
            <person name="Zhang H."/>
        </authorList>
    </citation>
    <scope>NUCLEOTIDE SEQUENCE [LARGE SCALE GENOMIC DNA]</scope>
</reference>
<dbReference type="EMBL" id="PQIB02000001">
    <property type="protein sequence ID" value="RLN41550.1"/>
    <property type="molecule type" value="Genomic_DNA"/>
</dbReference>
<protein>
    <submittedName>
        <fullName evidence="1">Uncharacterized protein</fullName>
    </submittedName>
</protein>
<comment type="caution">
    <text evidence="1">The sequence shown here is derived from an EMBL/GenBank/DDBJ whole genome shotgun (WGS) entry which is preliminary data.</text>
</comment>
<accession>A0A3L6TMT1</accession>
<dbReference type="Proteomes" id="UP000275267">
    <property type="component" value="Unassembled WGS sequence"/>
</dbReference>